<feature type="transmembrane region" description="Helical" evidence="1">
    <location>
        <begin position="50"/>
        <end position="68"/>
    </location>
</feature>
<evidence type="ECO:0000313" key="2">
    <source>
        <dbReference type="EMBL" id="MBB5617292.1"/>
    </source>
</evidence>
<keyword evidence="1" id="KW-1133">Transmembrane helix</keyword>
<name>A0A840XFK4_9MICO</name>
<sequence length="229" mass="24715">MTTRERPQTAMGLTYHKQQRRAWFASMIGFGLAVWPAVILTDGLPIEQRLLWIGGAVLLVTAIFGSIFESNSGEPLSRNSLLAAEKAVAEMVGEPAVIVAILKAPDLEQTLAAAQNVSTLTVPPAAILAVGPKGLCVGPSRPGRGVMQFIDRRRVLDAAVGETPTYQEWPPIDVAVLSHRGVVGSLQFFPTTRAPLRLFEPRSLRTPEADEREVKGIVALMRDALGLDT</sequence>
<gene>
    <name evidence="2" type="ORF">BJ959_000788</name>
</gene>
<feature type="transmembrane region" description="Helical" evidence="1">
    <location>
        <begin position="21"/>
        <end position="38"/>
    </location>
</feature>
<organism evidence="2 3">
    <name type="scientific">Microcella frigidaquae</name>
    <dbReference type="NCBI Taxonomy" id="424758"/>
    <lineage>
        <taxon>Bacteria</taxon>
        <taxon>Bacillati</taxon>
        <taxon>Actinomycetota</taxon>
        <taxon>Actinomycetes</taxon>
        <taxon>Micrococcales</taxon>
        <taxon>Microbacteriaceae</taxon>
        <taxon>Microcella</taxon>
    </lineage>
</organism>
<dbReference type="AlphaFoldDB" id="A0A840XFK4"/>
<keyword evidence="1" id="KW-0472">Membrane</keyword>
<accession>A0A840XFK4</accession>
<keyword evidence="3" id="KW-1185">Reference proteome</keyword>
<keyword evidence="1" id="KW-0812">Transmembrane</keyword>
<dbReference type="Proteomes" id="UP000552883">
    <property type="component" value="Unassembled WGS sequence"/>
</dbReference>
<proteinExistence type="predicted"/>
<dbReference type="EMBL" id="JACHBS010000001">
    <property type="protein sequence ID" value="MBB5617292.1"/>
    <property type="molecule type" value="Genomic_DNA"/>
</dbReference>
<comment type="caution">
    <text evidence="2">The sequence shown here is derived from an EMBL/GenBank/DDBJ whole genome shotgun (WGS) entry which is preliminary data.</text>
</comment>
<protein>
    <submittedName>
        <fullName evidence="2">Uncharacterized protein</fullName>
    </submittedName>
</protein>
<evidence type="ECO:0000256" key="1">
    <source>
        <dbReference type="SAM" id="Phobius"/>
    </source>
</evidence>
<dbReference type="RefSeq" id="WP_153983190.1">
    <property type="nucleotide sequence ID" value="NZ_BAAANZ010000035.1"/>
</dbReference>
<evidence type="ECO:0000313" key="3">
    <source>
        <dbReference type="Proteomes" id="UP000552883"/>
    </source>
</evidence>
<reference evidence="2 3" key="1">
    <citation type="submission" date="2020-08" db="EMBL/GenBank/DDBJ databases">
        <title>Sequencing the genomes of 1000 actinobacteria strains.</title>
        <authorList>
            <person name="Klenk H.-P."/>
        </authorList>
    </citation>
    <scope>NUCLEOTIDE SEQUENCE [LARGE SCALE GENOMIC DNA]</scope>
    <source>
        <strain evidence="2 3">DSM 23889</strain>
    </source>
</reference>